<dbReference type="Gramene" id="mRNA:HanXRQr2_Chr17g0798381">
    <property type="protein sequence ID" value="CDS:HanXRQr2_Chr17g0798381.1"/>
    <property type="gene ID" value="HanXRQr2_Chr17g0798381"/>
</dbReference>
<dbReference type="AlphaFoldDB" id="A0A9K3DGB6"/>
<dbReference type="Proteomes" id="UP000215914">
    <property type="component" value="Unassembled WGS sequence"/>
</dbReference>
<dbReference type="EMBL" id="MNCJ02000332">
    <property type="protein sequence ID" value="KAF5755062.1"/>
    <property type="molecule type" value="Genomic_DNA"/>
</dbReference>
<keyword evidence="2" id="KW-1185">Reference proteome</keyword>
<protein>
    <submittedName>
        <fullName evidence="1">Uncharacterized protein</fullName>
    </submittedName>
</protein>
<accession>A0A9K3DGB6</accession>
<proteinExistence type="predicted"/>
<reference evidence="1" key="1">
    <citation type="journal article" date="2017" name="Nature">
        <title>The sunflower genome provides insights into oil metabolism, flowering and Asterid evolution.</title>
        <authorList>
            <person name="Badouin H."/>
            <person name="Gouzy J."/>
            <person name="Grassa C.J."/>
            <person name="Murat F."/>
            <person name="Staton S.E."/>
            <person name="Cottret L."/>
            <person name="Lelandais-Briere C."/>
            <person name="Owens G.L."/>
            <person name="Carrere S."/>
            <person name="Mayjonade B."/>
            <person name="Legrand L."/>
            <person name="Gill N."/>
            <person name="Kane N.C."/>
            <person name="Bowers J.E."/>
            <person name="Hubner S."/>
            <person name="Bellec A."/>
            <person name="Berard A."/>
            <person name="Berges H."/>
            <person name="Blanchet N."/>
            <person name="Boniface M.C."/>
            <person name="Brunel D."/>
            <person name="Catrice O."/>
            <person name="Chaidir N."/>
            <person name="Claudel C."/>
            <person name="Donnadieu C."/>
            <person name="Faraut T."/>
            <person name="Fievet G."/>
            <person name="Helmstetter N."/>
            <person name="King M."/>
            <person name="Knapp S.J."/>
            <person name="Lai Z."/>
            <person name="Le Paslier M.C."/>
            <person name="Lippi Y."/>
            <person name="Lorenzon L."/>
            <person name="Mandel J.R."/>
            <person name="Marage G."/>
            <person name="Marchand G."/>
            <person name="Marquand E."/>
            <person name="Bret-Mestries E."/>
            <person name="Morien E."/>
            <person name="Nambeesan S."/>
            <person name="Nguyen T."/>
            <person name="Pegot-Espagnet P."/>
            <person name="Pouilly N."/>
            <person name="Raftis F."/>
            <person name="Sallet E."/>
            <person name="Schiex T."/>
            <person name="Thomas J."/>
            <person name="Vandecasteele C."/>
            <person name="Vares D."/>
            <person name="Vear F."/>
            <person name="Vautrin S."/>
            <person name="Crespi M."/>
            <person name="Mangin B."/>
            <person name="Burke J.M."/>
            <person name="Salse J."/>
            <person name="Munos S."/>
            <person name="Vincourt P."/>
            <person name="Rieseberg L.H."/>
            <person name="Langlade N.B."/>
        </authorList>
    </citation>
    <scope>NUCLEOTIDE SEQUENCE</scope>
    <source>
        <tissue evidence="1">Leaves</tissue>
    </source>
</reference>
<sequence>MKLTNIKPLNRKCRTIRKISSISCSCLSRYYNILSTKIIRCNHQINQPNLNKRLLKQRNLNKLISPHLISPTVTLIISTNTTSLPISIAPPPHPKP</sequence>
<organism evidence="1 2">
    <name type="scientific">Helianthus annuus</name>
    <name type="common">Common sunflower</name>
    <dbReference type="NCBI Taxonomy" id="4232"/>
    <lineage>
        <taxon>Eukaryota</taxon>
        <taxon>Viridiplantae</taxon>
        <taxon>Streptophyta</taxon>
        <taxon>Embryophyta</taxon>
        <taxon>Tracheophyta</taxon>
        <taxon>Spermatophyta</taxon>
        <taxon>Magnoliopsida</taxon>
        <taxon>eudicotyledons</taxon>
        <taxon>Gunneridae</taxon>
        <taxon>Pentapetalae</taxon>
        <taxon>asterids</taxon>
        <taxon>campanulids</taxon>
        <taxon>Asterales</taxon>
        <taxon>Asteraceae</taxon>
        <taxon>Asteroideae</taxon>
        <taxon>Heliantheae alliance</taxon>
        <taxon>Heliantheae</taxon>
        <taxon>Helianthus</taxon>
    </lineage>
</organism>
<name>A0A9K3DGB6_HELAN</name>
<evidence type="ECO:0000313" key="2">
    <source>
        <dbReference type="Proteomes" id="UP000215914"/>
    </source>
</evidence>
<evidence type="ECO:0000313" key="1">
    <source>
        <dbReference type="EMBL" id="KAF5755062.1"/>
    </source>
</evidence>
<comment type="caution">
    <text evidence="1">The sequence shown here is derived from an EMBL/GenBank/DDBJ whole genome shotgun (WGS) entry which is preliminary data.</text>
</comment>
<gene>
    <name evidence="1" type="ORF">HanXRQr2_Chr17g0798381</name>
</gene>
<reference evidence="1" key="2">
    <citation type="submission" date="2020-06" db="EMBL/GenBank/DDBJ databases">
        <title>Helianthus annuus Genome sequencing and assembly Release 2.</title>
        <authorList>
            <person name="Gouzy J."/>
            <person name="Langlade N."/>
            <person name="Munos S."/>
        </authorList>
    </citation>
    <scope>NUCLEOTIDE SEQUENCE</scope>
    <source>
        <tissue evidence="1">Leaves</tissue>
    </source>
</reference>